<reference evidence="2" key="1">
    <citation type="submission" date="2018-05" db="EMBL/GenBank/DDBJ databases">
        <authorList>
            <person name="Lanie J.A."/>
            <person name="Ng W.-L."/>
            <person name="Kazmierczak K.M."/>
            <person name="Andrzejewski T.M."/>
            <person name="Davidsen T.M."/>
            <person name="Wayne K.J."/>
            <person name="Tettelin H."/>
            <person name="Glass J.I."/>
            <person name="Rusch D."/>
            <person name="Podicherti R."/>
            <person name="Tsui H.-C.T."/>
            <person name="Winkler M.E."/>
        </authorList>
    </citation>
    <scope>NUCLEOTIDE SEQUENCE</scope>
</reference>
<evidence type="ECO:0000313" key="2">
    <source>
        <dbReference type="EMBL" id="SVB41279.1"/>
    </source>
</evidence>
<protein>
    <recommendedName>
        <fullName evidence="1">3-keto-alpha-glucoside-1,2-lyase/3-keto-2-hydroxy-glucal hydratase domain-containing protein</fullName>
    </recommendedName>
</protein>
<accession>A0A382DSX9</accession>
<dbReference type="EMBL" id="UINC01040841">
    <property type="protein sequence ID" value="SVB41279.1"/>
    <property type="molecule type" value="Genomic_DNA"/>
</dbReference>
<dbReference type="GO" id="GO:0016787">
    <property type="term" value="F:hydrolase activity"/>
    <property type="evidence" value="ECO:0007669"/>
    <property type="project" value="InterPro"/>
</dbReference>
<dbReference type="Gene3D" id="2.60.120.560">
    <property type="entry name" value="Exo-inulinase, domain 1"/>
    <property type="match status" value="1"/>
</dbReference>
<gene>
    <name evidence="2" type="ORF">METZ01_LOCUS194133</name>
</gene>
<dbReference type="InterPro" id="IPR010496">
    <property type="entry name" value="AL/BT2_dom"/>
</dbReference>
<sequence length="260" mass="29485">MKQMHAIYLSIFFMVNSISILAQPQESYKIHDKNRPQPKVVSHSSFSRMATAPSDAIVLFDGSDLSEWVSSSNGKKDKWTVRDNYFEVKKKTGGIQTVKEFGDVQLHIEWASPKKIEGEGQSRGNSGVFFMAKPDVSYGYEVQVLDSYENSTYPDGQASAIYGQFPPEFNASASPGEWQTYDIIFIRPRFDESGNLEKPAYLTVLHNGVLVHYSRELLGPTTHKVRTDYSAHPDRLPIALQDHGNPVCYRNIWVRDLEDQ</sequence>
<feature type="domain" description="3-keto-alpha-glucoside-1,2-lyase/3-keto-2-hydroxy-glucal hydratase" evidence="1">
    <location>
        <begin position="56"/>
        <end position="255"/>
    </location>
</feature>
<dbReference type="AlphaFoldDB" id="A0A382DSX9"/>
<dbReference type="Pfam" id="PF06439">
    <property type="entry name" value="3keto-disac_hyd"/>
    <property type="match status" value="1"/>
</dbReference>
<evidence type="ECO:0000259" key="1">
    <source>
        <dbReference type="Pfam" id="PF06439"/>
    </source>
</evidence>
<proteinExistence type="predicted"/>
<name>A0A382DSX9_9ZZZZ</name>
<organism evidence="2">
    <name type="scientific">marine metagenome</name>
    <dbReference type="NCBI Taxonomy" id="408172"/>
    <lineage>
        <taxon>unclassified sequences</taxon>
        <taxon>metagenomes</taxon>
        <taxon>ecological metagenomes</taxon>
    </lineage>
</organism>